<reference evidence="1 2" key="1">
    <citation type="submission" date="2019-06" db="EMBL/GenBank/DDBJ databases">
        <authorList>
            <person name="Broberg M."/>
        </authorList>
    </citation>
    <scope>NUCLEOTIDE SEQUENCE [LARGE SCALE GENOMIC DNA]</scope>
</reference>
<dbReference type="EMBL" id="CABFNS010000450">
    <property type="protein sequence ID" value="VUC21748.1"/>
    <property type="molecule type" value="Genomic_DNA"/>
</dbReference>
<dbReference type="Gene3D" id="1.10.510.10">
    <property type="entry name" value="Transferase(Phosphotransferase) domain 1"/>
    <property type="match status" value="1"/>
</dbReference>
<proteinExistence type="predicted"/>
<organism evidence="1 2">
    <name type="scientific">Bionectria ochroleuca</name>
    <name type="common">Gliocladium roseum</name>
    <dbReference type="NCBI Taxonomy" id="29856"/>
    <lineage>
        <taxon>Eukaryota</taxon>
        <taxon>Fungi</taxon>
        <taxon>Dikarya</taxon>
        <taxon>Ascomycota</taxon>
        <taxon>Pezizomycotina</taxon>
        <taxon>Sordariomycetes</taxon>
        <taxon>Hypocreomycetidae</taxon>
        <taxon>Hypocreales</taxon>
        <taxon>Bionectriaceae</taxon>
        <taxon>Clonostachys</taxon>
    </lineage>
</organism>
<dbReference type="Proteomes" id="UP000766486">
    <property type="component" value="Unassembled WGS sequence"/>
</dbReference>
<dbReference type="SUPFAM" id="SSF56112">
    <property type="entry name" value="Protein kinase-like (PK-like)"/>
    <property type="match status" value="1"/>
</dbReference>
<dbReference type="InterPro" id="IPR011009">
    <property type="entry name" value="Kinase-like_dom_sf"/>
</dbReference>
<comment type="caution">
    <text evidence="1">The sequence shown here is derived from an EMBL/GenBank/DDBJ whole genome shotgun (WGS) entry which is preliminary data.</text>
</comment>
<name>A0ABY6TSY0_BIOOC</name>
<protein>
    <recommendedName>
        <fullName evidence="3">Protein kinase domain-containing protein</fullName>
    </recommendedName>
</protein>
<evidence type="ECO:0000313" key="2">
    <source>
        <dbReference type="Proteomes" id="UP000766486"/>
    </source>
</evidence>
<evidence type="ECO:0000313" key="1">
    <source>
        <dbReference type="EMBL" id="VUC21748.1"/>
    </source>
</evidence>
<gene>
    <name evidence="1" type="ORF">CLO192961_LOCUS62679</name>
</gene>
<evidence type="ECO:0008006" key="3">
    <source>
        <dbReference type="Google" id="ProtNLM"/>
    </source>
</evidence>
<accession>A0ABY6TSY0</accession>
<sequence length="114" mass="12910">MWGVGVMLSEAVAGEPVFESRPAHEDGNQLGLILSIFKTLGTPTPETWPEAKEFKITPFEMWNVFPARSWEEDILPDVDPGFRELVAGMVRYDGKRTTAEEALKYIEKLELQPE</sequence>
<keyword evidence="2" id="KW-1185">Reference proteome</keyword>